<organism evidence="1 2">
    <name type="scientific">Angiostrongylus cantonensis</name>
    <name type="common">Rat lungworm</name>
    <dbReference type="NCBI Taxonomy" id="6313"/>
    <lineage>
        <taxon>Eukaryota</taxon>
        <taxon>Metazoa</taxon>
        <taxon>Ecdysozoa</taxon>
        <taxon>Nematoda</taxon>
        <taxon>Chromadorea</taxon>
        <taxon>Rhabditida</taxon>
        <taxon>Rhabditina</taxon>
        <taxon>Rhabditomorpha</taxon>
        <taxon>Strongyloidea</taxon>
        <taxon>Metastrongylidae</taxon>
        <taxon>Angiostrongylus</taxon>
    </lineage>
</organism>
<keyword evidence="1" id="KW-1185">Reference proteome</keyword>
<reference evidence="1" key="1">
    <citation type="submission" date="2012-09" db="EMBL/GenBank/DDBJ databases">
        <authorList>
            <person name="Martin A.A."/>
        </authorList>
    </citation>
    <scope>NUCLEOTIDE SEQUENCE</scope>
</reference>
<accession>A0A0K0D005</accession>
<evidence type="ECO:0000313" key="2">
    <source>
        <dbReference type="WBParaSite" id="ACAC_0000336401-mRNA-1"/>
    </source>
</evidence>
<dbReference type="AlphaFoldDB" id="A0A0K0D005"/>
<proteinExistence type="predicted"/>
<reference evidence="2" key="2">
    <citation type="submission" date="2017-02" db="UniProtKB">
        <authorList>
            <consortium name="WormBaseParasite"/>
        </authorList>
    </citation>
    <scope>IDENTIFICATION</scope>
</reference>
<sequence>MLSKFELLCAPPGKVLSDWINICLHQWRMSLRVGMSTPLVCYAYGASPSNPFPDKAIYERQQPHIVDGCGDYALEHSNNSSQLPFISDAMRIVHAQLEKVYIAEASLLKNLEECNNPLDLEHAIDGLNRLRIVEVDMQKLLLAHVSQ</sequence>
<dbReference type="WBParaSite" id="ACAC_0000336401-mRNA-1">
    <property type="protein sequence ID" value="ACAC_0000336401-mRNA-1"/>
    <property type="gene ID" value="ACAC_0000336401"/>
</dbReference>
<protein>
    <submittedName>
        <fullName evidence="2">Mediator of RNA polymerase II transcription subunit 7</fullName>
    </submittedName>
</protein>
<evidence type="ECO:0000313" key="1">
    <source>
        <dbReference type="Proteomes" id="UP000035642"/>
    </source>
</evidence>
<dbReference type="Proteomes" id="UP000035642">
    <property type="component" value="Unassembled WGS sequence"/>
</dbReference>
<name>A0A0K0D005_ANGCA</name>